<dbReference type="PROSITE" id="PS51880">
    <property type="entry name" value="TGS"/>
    <property type="match status" value="1"/>
</dbReference>
<dbReference type="InterPro" id="IPR018163">
    <property type="entry name" value="Thr/Ala-tRNA-synth_IIc_edit"/>
</dbReference>
<dbReference type="CDD" id="cd01667">
    <property type="entry name" value="TGS_ThrRS"/>
    <property type="match status" value="1"/>
</dbReference>
<dbReference type="Gene3D" id="3.40.50.800">
    <property type="entry name" value="Anticodon-binding domain"/>
    <property type="match status" value="1"/>
</dbReference>
<comment type="similarity">
    <text evidence="2">Belongs to the class-II aminoacyl-tRNA synthetase family.</text>
</comment>
<dbReference type="Proteomes" id="UP000030747">
    <property type="component" value="Unassembled WGS sequence"/>
</dbReference>
<dbReference type="VEuPathDB" id="ToxoDB:ETH2_1136200"/>
<dbReference type="PANTHER" id="PTHR11451">
    <property type="entry name" value="THREONINE-TRNA LIGASE"/>
    <property type="match status" value="1"/>
</dbReference>
<evidence type="ECO:0000259" key="13">
    <source>
        <dbReference type="PROSITE" id="PS51880"/>
    </source>
</evidence>
<keyword evidence="9 14" id="KW-0030">Aminoacyl-tRNA synthetase</keyword>
<evidence type="ECO:0000259" key="12">
    <source>
        <dbReference type="PROSITE" id="PS50862"/>
    </source>
</evidence>
<dbReference type="Gene3D" id="3.30.980.10">
    <property type="entry name" value="Threonyl-trna Synthetase, Chain A, domain 2"/>
    <property type="match status" value="1"/>
</dbReference>
<evidence type="ECO:0000256" key="10">
    <source>
        <dbReference type="ARBA" id="ARBA00031900"/>
    </source>
</evidence>
<dbReference type="InterPro" id="IPR012947">
    <property type="entry name" value="tRNA_SAD"/>
</dbReference>
<dbReference type="PRINTS" id="PR01047">
    <property type="entry name" value="TRNASYNTHTHR"/>
</dbReference>
<dbReference type="SUPFAM" id="SSF55681">
    <property type="entry name" value="Class II aaRS and biotin synthetases"/>
    <property type="match status" value="1"/>
</dbReference>
<dbReference type="Pfam" id="PF07973">
    <property type="entry name" value="tRNA_SAD"/>
    <property type="match status" value="1"/>
</dbReference>
<evidence type="ECO:0000256" key="5">
    <source>
        <dbReference type="ARBA" id="ARBA00022598"/>
    </source>
</evidence>
<evidence type="ECO:0000256" key="8">
    <source>
        <dbReference type="ARBA" id="ARBA00022917"/>
    </source>
</evidence>
<keyword evidence="5" id="KW-0436">Ligase</keyword>
<keyword evidence="8" id="KW-0648">Protein biosynthesis</keyword>
<dbReference type="InterPro" id="IPR004095">
    <property type="entry name" value="TGS"/>
</dbReference>
<evidence type="ECO:0000256" key="7">
    <source>
        <dbReference type="ARBA" id="ARBA00022840"/>
    </source>
</evidence>
<dbReference type="CDD" id="cd00860">
    <property type="entry name" value="ThrRS_anticodon"/>
    <property type="match status" value="1"/>
</dbReference>
<evidence type="ECO:0000256" key="4">
    <source>
        <dbReference type="ARBA" id="ARBA00022490"/>
    </source>
</evidence>
<dbReference type="InterPro" id="IPR012676">
    <property type="entry name" value="TGS-like"/>
</dbReference>
<dbReference type="InterPro" id="IPR006195">
    <property type="entry name" value="aa-tRNA-synth_II"/>
</dbReference>
<dbReference type="InterPro" id="IPR002314">
    <property type="entry name" value="aa-tRNA-synt_IIb"/>
</dbReference>
<evidence type="ECO:0000256" key="9">
    <source>
        <dbReference type="ARBA" id="ARBA00023146"/>
    </source>
</evidence>
<dbReference type="InterPro" id="IPR047246">
    <property type="entry name" value="ThrRS_anticodon"/>
</dbReference>
<protein>
    <recommendedName>
        <fullName evidence="3">threonine--tRNA ligase</fullName>
        <ecNumber evidence="3">6.1.1.3</ecNumber>
    </recommendedName>
    <alternativeName>
        <fullName evidence="10">Threonyl-tRNA synthetase</fullName>
    </alternativeName>
</protein>
<proteinExistence type="inferred from homology"/>
<dbReference type="Pfam" id="PF02824">
    <property type="entry name" value="TGS"/>
    <property type="match status" value="1"/>
</dbReference>
<keyword evidence="6" id="KW-0547">Nucleotide-binding</keyword>
<dbReference type="OrthoDB" id="5423599at2759"/>
<dbReference type="SMART" id="SM00863">
    <property type="entry name" value="tRNA_SAD"/>
    <property type="match status" value="1"/>
</dbReference>
<dbReference type="Pfam" id="PF00587">
    <property type="entry name" value="tRNA-synt_2b"/>
    <property type="match status" value="1"/>
</dbReference>
<dbReference type="EMBL" id="HG678175">
    <property type="protein sequence ID" value="CDJ45349.1"/>
    <property type="molecule type" value="Genomic_DNA"/>
</dbReference>
<reference evidence="14" key="2">
    <citation type="submission" date="2013-10" db="EMBL/GenBank/DDBJ databases">
        <authorList>
            <person name="Aslett M."/>
        </authorList>
    </citation>
    <scope>NUCLEOTIDE SEQUENCE [LARGE SCALE GENOMIC DNA]</scope>
    <source>
        <strain evidence="14">Houghton</strain>
    </source>
</reference>
<dbReference type="InterPro" id="IPR004154">
    <property type="entry name" value="Anticodon-bd"/>
</dbReference>
<dbReference type="GO" id="GO:0006435">
    <property type="term" value="P:threonyl-tRNA aminoacylation"/>
    <property type="evidence" value="ECO:0007669"/>
    <property type="project" value="InterPro"/>
</dbReference>
<dbReference type="SUPFAM" id="SSF55186">
    <property type="entry name" value="ThrRS/AlaRS common domain"/>
    <property type="match status" value="1"/>
</dbReference>
<dbReference type="GeneID" id="25253193"/>
<dbReference type="InterPro" id="IPR036621">
    <property type="entry name" value="Anticodon-bd_dom_sf"/>
</dbReference>
<dbReference type="Gene3D" id="3.30.930.10">
    <property type="entry name" value="Bira Bifunctional Protein, Domain 2"/>
    <property type="match status" value="1"/>
</dbReference>
<dbReference type="GO" id="GO:0005739">
    <property type="term" value="C:mitochondrion"/>
    <property type="evidence" value="ECO:0007669"/>
    <property type="project" value="TreeGrafter"/>
</dbReference>
<dbReference type="Pfam" id="PF03129">
    <property type="entry name" value="HGTP_anticodon"/>
    <property type="match status" value="1"/>
</dbReference>
<dbReference type="AlphaFoldDB" id="U6L9U7"/>
<comment type="subcellular location">
    <subcellularLocation>
        <location evidence="1">Cytoplasm</location>
    </subcellularLocation>
</comment>
<dbReference type="OMA" id="WYADGMY"/>
<dbReference type="NCBIfam" id="TIGR00418">
    <property type="entry name" value="thrS"/>
    <property type="match status" value="1"/>
</dbReference>
<reference evidence="14" key="1">
    <citation type="submission" date="2013-10" db="EMBL/GenBank/DDBJ databases">
        <title>Genomic analysis of the causative agents of coccidiosis in chickens.</title>
        <authorList>
            <person name="Reid A.J."/>
            <person name="Blake D."/>
            <person name="Billington K."/>
            <person name="Browne H."/>
            <person name="Dunn M."/>
            <person name="Hung S."/>
            <person name="Kawahara F."/>
            <person name="Miranda-Saavedra D."/>
            <person name="Mourier T."/>
            <person name="Nagra H."/>
            <person name="Otto T.D."/>
            <person name="Rawlings N."/>
            <person name="Sanchez A."/>
            <person name="Sanders M."/>
            <person name="Subramaniam C."/>
            <person name="Tay Y."/>
            <person name="Dear P."/>
            <person name="Doerig C."/>
            <person name="Gruber A."/>
            <person name="Parkinson J."/>
            <person name="Shirley M."/>
            <person name="Wan K.L."/>
            <person name="Berriman M."/>
            <person name="Tomley F."/>
            <person name="Pain A."/>
        </authorList>
    </citation>
    <scope>NUCLEOTIDE SEQUENCE [LARGE SCALE GENOMIC DNA]</scope>
    <source>
        <strain evidence="14">Houghton</strain>
    </source>
</reference>
<dbReference type="Gene3D" id="3.10.20.30">
    <property type="match status" value="1"/>
</dbReference>
<keyword evidence="4" id="KW-0963">Cytoplasm</keyword>
<evidence type="ECO:0000256" key="3">
    <source>
        <dbReference type="ARBA" id="ARBA00013163"/>
    </source>
</evidence>
<dbReference type="InterPro" id="IPR045864">
    <property type="entry name" value="aa-tRNA-synth_II/BPL/LPL"/>
</dbReference>
<dbReference type="InterPro" id="IPR012675">
    <property type="entry name" value="Beta-grasp_dom_sf"/>
</dbReference>
<evidence type="ECO:0000256" key="2">
    <source>
        <dbReference type="ARBA" id="ARBA00008226"/>
    </source>
</evidence>
<dbReference type="InterPro" id="IPR002320">
    <property type="entry name" value="Thr-tRNA-ligase_IIa"/>
</dbReference>
<name>U6L9U7_EIMTE</name>
<dbReference type="FunFam" id="3.30.980.10:FF:000005">
    <property type="entry name" value="Threonyl-tRNA synthetase, mitochondrial"/>
    <property type="match status" value="1"/>
</dbReference>
<evidence type="ECO:0000313" key="14">
    <source>
        <dbReference type="EMBL" id="CDJ45349.1"/>
    </source>
</evidence>
<dbReference type="GO" id="GO:0005524">
    <property type="term" value="F:ATP binding"/>
    <property type="evidence" value="ECO:0007669"/>
    <property type="project" value="UniProtKB-KW"/>
</dbReference>
<dbReference type="InterPro" id="IPR033728">
    <property type="entry name" value="ThrRS_core"/>
</dbReference>
<dbReference type="EC" id="6.1.1.3" evidence="3"/>
<gene>
    <name evidence="14" type="ORF">ETH_00020325</name>
</gene>
<organism evidence="14 15">
    <name type="scientific">Eimeria tenella</name>
    <name type="common">Coccidian parasite</name>
    <dbReference type="NCBI Taxonomy" id="5802"/>
    <lineage>
        <taxon>Eukaryota</taxon>
        <taxon>Sar</taxon>
        <taxon>Alveolata</taxon>
        <taxon>Apicomplexa</taxon>
        <taxon>Conoidasida</taxon>
        <taxon>Coccidia</taxon>
        <taxon>Eucoccidiorida</taxon>
        <taxon>Eimeriorina</taxon>
        <taxon>Eimeriidae</taxon>
        <taxon>Eimeria</taxon>
    </lineage>
</organism>
<evidence type="ECO:0000256" key="11">
    <source>
        <dbReference type="ARBA" id="ARBA00049515"/>
    </source>
</evidence>
<accession>U6L9U7</accession>
<dbReference type="VEuPathDB" id="ToxoDB:ETH_00020325"/>
<evidence type="ECO:0000256" key="1">
    <source>
        <dbReference type="ARBA" id="ARBA00004496"/>
    </source>
</evidence>
<dbReference type="SUPFAM" id="SSF81271">
    <property type="entry name" value="TGS-like"/>
    <property type="match status" value="1"/>
</dbReference>
<feature type="domain" description="Aminoacyl-transfer RNA synthetases class-II family profile" evidence="12">
    <location>
        <begin position="392"/>
        <end position="740"/>
    </location>
</feature>
<dbReference type="PANTHER" id="PTHR11451:SF46">
    <property type="entry name" value="THREONINE--TRNA LIGASE"/>
    <property type="match status" value="1"/>
</dbReference>
<keyword evidence="7" id="KW-0067">ATP-binding</keyword>
<dbReference type="HAMAP" id="MF_00184">
    <property type="entry name" value="Thr_tRNA_synth"/>
    <property type="match status" value="1"/>
</dbReference>
<comment type="catalytic activity">
    <reaction evidence="11">
        <text>tRNA(Thr) + L-threonine + ATP = L-threonyl-tRNA(Thr) + AMP + diphosphate + H(+)</text>
        <dbReference type="Rhea" id="RHEA:24624"/>
        <dbReference type="Rhea" id="RHEA-COMP:9670"/>
        <dbReference type="Rhea" id="RHEA-COMP:9704"/>
        <dbReference type="ChEBI" id="CHEBI:15378"/>
        <dbReference type="ChEBI" id="CHEBI:30616"/>
        <dbReference type="ChEBI" id="CHEBI:33019"/>
        <dbReference type="ChEBI" id="CHEBI:57926"/>
        <dbReference type="ChEBI" id="CHEBI:78442"/>
        <dbReference type="ChEBI" id="CHEBI:78534"/>
        <dbReference type="ChEBI" id="CHEBI:456215"/>
        <dbReference type="EC" id="6.1.1.3"/>
    </reaction>
</comment>
<feature type="domain" description="TGS" evidence="13">
    <location>
        <begin position="118"/>
        <end position="224"/>
    </location>
</feature>
<sequence length="857" mass="94731">MFVAPSGPLVSCSVRFASAAAARQFFPSTCGICSSTIGGSRTPSCSSRNSRRMASAAVAKGAAGRRADAGTAHTLGATGHIGGPFTPTKDAPFIKRRLEVFQRLMAKQQQDIKEKSHEKITIELPDGSKREGVCWETTPMQVAAEISKGLANAAVIAKVAYADSAAGSSSMLAAADDETTGAAAEESCCGGDESEAEAEHEKIPWQLWDMARPLEGSCKLQILKFDSPEAQNVFWHSSAHILGQAMECEFGALLTVGPALKPGFYYDCYMGQKSLSESEHGALNAAAQRIVSEAQPFERLVCTKEEALEMFAENPFKVALITTKVPDGGLTTVYRCGTLVDICRGPHVPTTALCKSFSVTRHSAAYWLGNSSNDSLQRVYGVSFPEKKQLKEYLDLLEKAKERDHRLLGNNLSLFFFEPTVSAGSAFWLPEGAKVYNKLIEFIRKEYQIRGFKEVITPNIFSCDLWKTSGHYDNYKENMFLMDVEGKEWGLKPMNCPGHCVMFRHLAPSYRQLPLRLADFGVLHRNEASGSLSGLTRVRRFQQDDAHIFCTMEQIEAEVVSALEFLFYVYEQFGFSFSLFLSTRPAKAMGSVETWKQAEAALRKALVSLNRPWKLNPGDGAFYGPKIDIQLWDALKRPHQCGTIQLDFQLPIRFNLQYKTHEETAAAAAAAAANKKAQATETSPKMNGDVANGNDDNQQRFQEGHLKPGMARPVIIHRAILGSIERMCAVLLEHSGGKFPFWLSPRQCIVLPISDKVAPYAEKVMKALQREGYEVGIDLSNNTINKKIREAQLQQWNLLLVVGEAEAAAKTVTVRDRADPKQQECLSMPELLEKLRKLAMPSSQPPLDLNEWKRKDA</sequence>
<keyword evidence="15" id="KW-1185">Reference proteome</keyword>
<evidence type="ECO:0000256" key="6">
    <source>
        <dbReference type="ARBA" id="ARBA00022741"/>
    </source>
</evidence>
<dbReference type="GO" id="GO:0004829">
    <property type="term" value="F:threonine-tRNA ligase activity"/>
    <property type="evidence" value="ECO:0007669"/>
    <property type="project" value="UniProtKB-EC"/>
</dbReference>
<dbReference type="SUPFAM" id="SSF52954">
    <property type="entry name" value="Class II aaRS ABD-related"/>
    <property type="match status" value="1"/>
</dbReference>
<dbReference type="RefSeq" id="XP_013236095.1">
    <property type="nucleotide sequence ID" value="XM_013380641.1"/>
</dbReference>
<dbReference type="CDD" id="cd00771">
    <property type="entry name" value="ThrRS_core"/>
    <property type="match status" value="1"/>
</dbReference>
<evidence type="ECO:0000313" key="15">
    <source>
        <dbReference type="Proteomes" id="UP000030747"/>
    </source>
</evidence>
<dbReference type="PROSITE" id="PS50862">
    <property type="entry name" value="AA_TRNA_LIGASE_II"/>
    <property type="match status" value="1"/>
</dbReference>